<dbReference type="Pfam" id="PF02347">
    <property type="entry name" value="GDC-P"/>
    <property type="match status" value="1"/>
</dbReference>
<protein>
    <recommendedName>
        <fullName evidence="7">Glycine cleavage system P protein</fullName>
        <ecNumber evidence="7">1.4.4.2</ecNumber>
    </recommendedName>
</protein>
<comment type="subunit">
    <text evidence="7">The glycine cleavage system is composed of four proteins: P, T, L and H.</text>
</comment>
<feature type="non-terminal residue" evidence="11">
    <location>
        <position position="1"/>
    </location>
</feature>
<dbReference type="FunFam" id="3.40.640.10:FF:000005">
    <property type="entry name" value="Glycine dehydrogenase (decarboxylating), mitochondrial"/>
    <property type="match status" value="1"/>
</dbReference>
<dbReference type="FunFam" id="3.90.1150.10:FF:000007">
    <property type="entry name" value="Glycine dehydrogenase (decarboxylating), mitochondrial"/>
    <property type="match status" value="1"/>
</dbReference>
<dbReference type="Gene3D" id="3.40.640.10">
    <property type="entry name" value="Type I PLP-dependent aspartate aminotransferase-like (Major domain)"/>
    <property type="match status" value="2"/>
</dbReference>
<dbReference type="GO" id="GO:0005960">
    <property type="term" value="C:glycine cleavage complex"/>
    <property type="evidence" value="ECO:0007669"/>
    <property type="project" value="TreeGrafter"/>
</dbReference>
<dbReference type="AlphaFoldDB" id="A0AAD5WYB9"/>
<dbReference type="InterPro" id="IPR015424">
    <property type="entry name" value="PyrdxlP-dep_Trfase"/>
</dbReference>
<dbReference type="GO" id="GO:0016594">
    <property type="term" value="F:glycine binding"/>
    <property type="evidence" value="ECO:0007669"/>
    <property type="project" value="TreeGrafter"/>
</dbReference>
<dbReference type="GO" id="GO:0030170">
    <property type="term" value="F:pyridoxal phosphate binding"/>
    <property type="evidence" value="ECO:0007669"/>
    <property type="project" value="TreeGrafter"/>
</dbReference>
<keyword evidence="3 6" id="KW-0663">Pyridoxal phosphate</keyword>
<accession>A0AAD5WYB9</accession>
<evidence type="ECO:0000256" key="1">
    <source>
        <dbReference type="ARBA" id="ARBA00001933"/>
    </source>
</evidence>
<evidence type="ECO:0000256" key="7">
    <source>
        <dbReference type="RuleBase" id="RU364056"/>
    </source>
</evidence>
<keyword evidence="7" id="KW-0809">Transit peptide</keyword>
<dbReference type="EMBL" id="JADGJD010001284">
    <property type="protein sequence ID" value="KAJ3044569.1"/>
    <property type="molecule type" value="Genomic_DNA"/>
</dbReference>
<feature type="domain" description="Glycine cleavage system P-protein N-terminal" evidence="9">
    <location>
        <begin position="73"/>
        <end position="502"/>
    </location>
</feature>
<comment type="subcellular location">
    <subcellularLocation>
        <location evidence="7">Mitochondrion</location>
    </subcellularLocation>
</comment>
<sequence length="995" mass="109114">MISALIKTGARAYRVKHLTTAALPSLQRCTRLTPTTPTLLTKTPVPHTYTPRSTFATVSPSSAVFDPLDTFPRRHIGPDDAEIAKMCKVLGVASIEELVDKTVPEAIRIQQPTRLGPGVPESEVLERLKYIASKNKVFKSYIGMGYTGTITPKVILRNIMENPGWYTQYTPYQPEISQGRLESLLNFQTMVSDLTGLPVANASLLDEGTAAAEAMLLCFTAANRKKNIFFVDQACHPQTIACVKTRAEGFGITVVVGDYEIFDFGSNKGNVMGVLIQYPTTDGRVVDYESFVEKAHANGAMVACATDLLALALLKPPGEFGADIAFGNSQRFGVPLGYGGPHAAFFAVKDEHKRRMPGRLIGVSKDVNGKKAYRLALQTREQHIRREKATSNICTAQALLANMAAMYAVYHGPEGIRAIAQRIHNLTAIFAEGVTRLGHTVKTKTFFDTITIELKYDAEDLVLAAAESGINIRQFHQHPRTVSVTLDETVTKEDIYDLLKVFATASFEETYRFGSKKQFYINIPLLDDLATELNISNTTPASTFQPNLQRTTPYLQHKVFNSHHSETEMLRYIAHLQSKDLSLAEAMIPLGSCTMKLNATTEMIPVTWPEFANIHPFVPVDQASGYRIMLQELEYALSEATGFDQISLQPNSGAQGEYTGLRVITAYLKSQGQPHRDVCLIPVSAHGTNPASAAMAGLQVVTIKCLENGNLDLDDLKLKAEKYKDRLAATMITYPSTYGVFEDGIVEACRIVHGNGGQVYMDGANLNAQMGLCKPSEIGADVCHLNLHKTFCIPHGGGGPGMGPIGVKSHLAPFLPGHPVVKTSGELAIGPVSAAPWGSASILPISWAYLKMMGDDGLKKATQVALLNANYMRKRLEGHYKILFTNKNGFCAHEFIVDCRPFKESAKIEGIDIAKRLHDYGFHSPTMSFPVPNTLMVEPTESESLIELDRFCDAMISIRHEIAQIESGKQEMGNNVLTNAPHTVETLVGDKWERG</sequence>
<proteinExistence type="inferred from homology"/>
<evidence type="ECO:0000256" key="4">
    <source>
        <dbReference type="ARBA" id="ARBA00023002"/>
    </source>
</evidence>
<dbReference type="InterPro" id="IPR049315">
    <property type="entry name" value="GDC-P_N"/>
</dbReference>
<dbReference type="InterPro" id="IPR049316">
    <property type="entry name" value="GDC-P_C"/>
</dbReference>
<dbReference type="NCBIfam" id="TIGR00461">
    <property type="entry name" value="gcvP"/>
    <property type="match status" value="1"/>
</dbReference>
<dbReference type="FunFam" id="3.40.640.10:FF:000007">
    <property type="entry name" value="glycine dehydrogenase (Decarboxylating), mitochondrial"/>
    <property type="match status" value="1"/>
</dbReference>
<dbReference type="InterPro" id="IPR020581">
    <property type="entry name" value="GDC_P"/>
</dbReference>
<dbReference type="PANTHER" id="PTHR11773:SF1">
    <property type="entry name" value="GLYCINE DEHYDROGENASE (DECARBOXYLATING), MITOCHONDRIAL"/>
    <property type="match status" value="1"/>
</dbReference>
<comment type="function">
    <text evidence="7">The glycine cleavage system catalyzes the degradation of glycine.</text>
</comment>
<feature type="coiled-coil region" evidence="8">
    <location>
        <begin position="706"/>
        <end position="733"/>
    </location>
</feature>
<dbReference type="EC" id="1.4.4.2" evidence="7"/>
<comment type="similarity">
    <text evidence="2 7">Belongs to the GcvP family.</text>
</comment>
<reference evidence="11" key="1">
    <citation type="submission" date="2020-05" db="EMBL/GenBank/DDBJ databases">
        <title>Phylogenomic resolution of chytrid fungi.</title>
        <authorList>
            <person name="Stajich J.E."/>
            <person name="Amses K."/>
            <person name="Simmons R."/>
            <person name="Seto K."/>
            <person name="Myers J."/>
            <person name="Bonds A."/>
            <person name="Quandt C.A."/>
            <person name="Barry K."/>
            <person name="Liu P."/>
            <person name="Grigoriev I."/>
            <person name="Longcore J.E."/>
            <person name="James T.Y."/>
        </authorList>
    </citation>
    <scope>NUCLEOTIDE SEQUENCE</scope>
    <source>
        <strain evidence="11">JEL0318</strain>
    </source>
</reference>
<dbReference type="GO" id="GO:0019464">
    <property type="term" value="P:glycine decarboxylation via glycine cleavage system"/>
    <property type="evidence" value="ECO:0007669"/>
    <property type="project" value="TreeGrafter"/>
</dbReference>
<feature type="modified residue" description="N6-(pyridoxal phosphate)lysine" evidence="6">
    <location>
        <position position="789"/>
    </location>
</feature>
<evidence type="ECO:0000256" key="6">
    <source>
        <dbReference type="PIRSR" id="PIRSR603437-50"/>
    </source>
</evidence>
<evidence type="ECO:0000256" key="5">
    <source>
        <dbReference type="ARBA" id="ARBA00049026"/>
    </source>
</evidence>
<evidence type="ECO:0000256" key="2">
    <source>
        <dbReference type="ARBA" id="ARBA00010756"/>
    </source>
</evidence>
<keyword evidence="7" id="KW-0496">Mitochondrion</keyword>
<comment type="caution">
    <text evidence="11">The sequence shown here is derived from an EMBL/GenBank/DDBJ whole genome shotgun (WGS) entry which is preliminary data.</text>
</comment>
<evidence type="ECO:0000313" key="12">
    <source>
        <dbReference type="Proteomes" id="UP001212841"/>
    </source>
</evidence>
<dbReference type="Proteomes" id="UP001212841">
    <property type="component" value="Unassembled WGS sequence"/>
</dbReference>
<evidence type="ECO:0000256" key="3">
    <source>
        <dbReference type="ARBA" id="ARBA00022898"/>
    </source>
</evidence>
<organism evidence="11 12">
    <name type="scientific">Rhizophlyctis rosea</name>
    <dbReference type="NCBI Taxonomy" id="64517"/>
    <lineage>
        <taxon>Eukaryota</taxon>
        <taxon>Fungi</taxon>
        <taxon>Fungi incertae sedis</taxon>
        <taxon>Chytridiomycota</taxon>
        <taxon>Chytridiomycota incertae sedis</taxon>
        <taxon>Chytridiomycetes</taxon>
        <taxon>Rhizophlyctidales</taxon>
        <taxon>Rhizophlyctidaceae</taxon>
        <taxon>Rhizophlyctis</taxon>
    </lineage>
</organism>
<evidence type="ECO:0000259" key="9">
    <source>
        <dbReference type="Pfam" id="PF02347"/>
    </source>
</evidence>
<dbReference type="PANTHER" id="PTHR11773">
    <property type="entry name" value="GLYCINE DEHYDROGENASE, DECARBOXYLATING"/>
    <property type="match status" value="1"/>
</dbReference>
<keyword evidence="4 7" id="KW-0560">Oxidoreductase</keyword>
<dbReference type="InterPro" id="IPR015422">
    <property type="entry name" value="PyrdxlP-dep_Trfase_small"/>
</dbReference>
<keyword evidence="8" id="KW-0175">Coiled coil</keyword>
<dbReference type="SUPFAM" id="SSF53383">
    <property type="entry name" value="PLP-dependent transferases"/>
    <property type="match status" value="2"/>
</dbReference>
<dbReference type="InterPro" id="IPR003437">
    <property type="entry name" value="GcvP"/>
</dbReference>
<feature type="domain" description="Glycine dehydrogenase C-terminal" evidence="10">
    <location>
        <begin position="861"/>
        <end position="982"/>
    </location>
</feature>
<evidence type="ECO:0000259" key="10">
    <source>
        <dbReference type="Pfam" id="PF21478"/>
    </source>
</evidence>
<dbReference type="GO" id="GO:0004375">
    <property type="term" value="F:glycine dehydrogenase (decarboxylating) activity"/>
    <property type="evidence" value="ECO:0007669"/>
    <property type="project" value="UniProtKB-UniRule"/>
</dbReference>
<dbReference type="InterPro" id="IPR015421">
    <property type="entry name" value="PyrdxlP-dep_Trfase_major"/>
</dbReference>
<evidence type="ECO:0000313" key="11">
    <source>
        <dbReference type="EMBL" id="KAJ3044569.1"/>
    </source>
</evidence>
<dbReference type="NCBIfam" id="NF003346">
    <property type="entry name" value="PRK04366.1"/>
    <property type="match status" value="1"/>
</dbReference>
<gene>
    <name evidence="11" type="ORF">HK097_001424</name>
</gene>
<dbReference type="Pfam" id="PF21478">
    <property type="entry name" value="GcvP2_C"/>
    <property type="match status" value="1"/>
</dbReference>
<dbReference type="Gene3D" id="3.90.1150.10">
    <property type="entry name" value="Aspartate Aminotransferase, domain 1"/>
    <property type="match status" value="2"/>
</dbReference>
<evidence type="ECO:0000256" key="8">
    <source>
        <dbReference type="SAM" id="Coils"/>
    </source>
</evidence>
<name>A0AAD5WYB9_9FUNG</name>
<keyword evidence="12" id="KW-1185">Reference proteome</keyword>
<comment type="catalytic activity">
    <reaction evidence="5 7">
        <text>N(6)-[(R)-lipoyl]-L-lysyl-[glycine-cleavage complex H protein] + glycine + H(+) = N(6)-[(R)-S(8)-aminomethyldihydrolipoyl]-L-lysyl-[glycine-cleavage complex H protein] + CO2</text>
        <dbReference type="Rhea" id="RHEA:24304"/>
        <dbReference type="Rhea" id="RHEA-COMP:10494"/>
        <dbReference type="Rhea" id="RHEA-COMP:10495"/>
        <dbReference type="ChEBI" id="CHEBI:15378"/>
        <dbReference type="ChEBI" id="CHEBI:16526"/>
        <dbReference type="ChEBI" id="CHEBI:57305"/>
        <dbReference type="ChEBI" id="CHEBI:83099"/>
        <dbReference type="ChEBI" id="CHEBI:83143"/>
        <dbReference type="EC" id="1.4.4.2"/>
    </reaction>
</comment>
<dbReference type="CDD" id="cd00613">
    <property type="entry name" value="GDC-P"/>
    <property type="match status" value="2"/>
</dbReference>
<comment type="cofactor">
    <cofactor evidence="1 6 7">
        <name>pyridoxal 5'-phosphate</name>
        <dbReference type="ChEBI" id="CHEBI:597326"/>
    </cofactor>
</comment>
<dbReference type="GO" id="GO:0005739">
    <property type="term" value="C:mitochondrion"/>
    <property type="evidence" value="ECO:0007669"/>
    <property type="project" value="UniProtKB-SubCell"/>
</dbReference>